<organism evidence="5 6">
    <name type="scientific">Paenibacillus thermoaerophilus</name>
    <dbReference type="NCBI Taxonomy" id="1215385"/>
    <lineage>
        <taxon>Bacteria</taxon>
        <taxon>Bacillati</taxon>
        <taxon>Bacillota</taxon>
        <taxon>Bacilli</taxon>
        <taxon>Bacillales</taxon>
        <taxon>Paenibacillaceae</taxon>
        <taxon>Paenibacillus</taxon>
    </lineage>
</organism>
<dbReference type="InterPro" id="IPR014027">
    <property type="entry name" value="UDP-Glc/GDP-Man_DH_C"/>
</dbReference>
<dbReference type="InterPro" id="IPR014026">
    <property type="entry name" value="UDP-Glc/GDP-Man_DH_dimer"/>
</dbReference>
<accession>A0ABW2V2D8</accession>
<keyword evidence="2" id="KW-0520">NAD</keyword>
<protein>
    <submittedName>
        <fullName evidence="5">Nucleotide sugar dehydrogenase</fullName>
    </submittedName>
</protein>
<proteinExistence type="inferred from homology"/>
<dbReference type="Proteomes" id="UP001596528">
    <property type="component" value="Unassembled WGS sequence"/>
</dbReference>
<gene>
    <name evidence="5" type="ORF">ACFQWB_10295</name>
</gene>
<dbReference type="InterPro" id="IPR036291">
    <property type="entry name" value="NAD(P)-bd_dom_sf"/>
</dbReference>
<dbReference type="Pfam" id="PF03721">
    <property type="entry name" value="UDPG_MGDP_dh_N"/>
    <property type="match status" value="1"/>
</dbReference>
<dbReference type="PIRSF" id="PIRSF000124">
    <property type="entry name" value="UDPglc_GDPman_dh"/>
    <property type="match status" value="1"/>
</dbReference>
<evidence type="ECO:0000256" key="2">
    <source>
        <dbReference type="ARBA" id="ARBA00023027"/>
    </source>
</evidence>
<dbReference type="Gene3D" id="3.40.50.720">
    <property type="entry name" value="NAD(P)-binding Rossmann-like Domain"/>
    <property type="match status" value="2"/>
</dbReference>
<evidence type="ECO:0000256" key="3">
    <source>
        <dbReference type="PIRNR" id="PIRNR000124"/>
    </source>
</evidence>
<evidence type="ECO:0000313" key="5">
    <source>
        <dbReference type="EMBL" id="MFC7750316.1"/>
    </source>
</evidence>
<dbReference type="EMBL" id="JBHTGQ010000023">
    <property type="protein sequence ID" value="MFC7750316.1"/>
    <property type="molecule type" value="Genomic_DNA"/>
</dbReference>
<dbReference type="SUPFAM" id="SSF48179">
    <property type="entry name" value="6-phosphogluconate dehydrogenase C-terminal domain-like"/>
    <property type="match status" value="1"/>
</dbReference>
<evidence type="ECO:0000313" key="6">
    <source>
        <dbReference type="Proteomes" id="UP001596528"/>
    </source>
</evidence>
<dbReference type="PIRSF" id="PIRSF500136">
    <property type="entry name" value="UDP_ManNAc_DH"/>
    <property type="match status" value="1"/>
</dbReference>
<dbReference type="InterPro" id="IPR008927">
    <property type="entry name" value="6-PGluconate_DH-like_C_sf"/>
</dbReference>
<comment type="caution">
    <text evidence="5">The sequence shown here is derived from an EMBL/GenBank/DDBJ whole genome shotgun (WGS) entry which is preliminary data.</text>
</comment>
<comment type="similarity">
    <text evidence="3">Belongs to the UDP-glucose/GDP-mannose dehydrogenase family.</text>
</comment>
<dbReference type="RefSeq" id="WP_246068001.1">
    <property type="nucleotide sequence ID" value="NZ_JBHTGQ010000023.1"/>
</dbReference>
<dbReference type="InterPro" id="IPR001732">
    <property type="entry name" value="UDP-Glc/GDP-Man_DH_N"/>
</dbReference>
<name>A0ABW2V2D8_9BACL</name>
<reference evidence="6" key="1">
    <citation type="journal article" date="2019" name="Int. J. Syst. Evol. Microbiol.">
        <title>The Global Catalogue of Microorganisms (GCM) 10K type strain sequencing project: providing services to taxonomists for standard genome sequencing and annotation.</title>
        <authorList>
            <consortium name="The Broad Institute Genomics Platform"/>
            <consortium name="The Broad Institute Genome Sequencing Center for Infectious Disease"/>
            <person name="Wu L."/>
            <person name="Ma J."/>
        </authorList>
    </citation>
    <scope>NUCLEOTIDE SEQUENCE [LARGE SCALE GENOMIC DNA]</scope>
    <source>
        <strain evidence="6">JCM 18657</strain>
    </source>
</reference>
<keyword evidence="1" id="KW-0560">Oxidoreductase</keyword>
<keyword evidence="6" id="KW-1185">Reference proteome</keyword>
<dbReference type="PANTHER" id="PTHR43491:SF1">
    <property type="entry name" value="UDP-N-ACETYL-D-MANNOSAMINE DEHYDROGENASE"/>
    <property type="match status" value="1"/>
</dbReference>
<dbReference type="InterPro" id="IPR036220">
    <property type="entry name" value="UDP-Glc/GDP-Man_DH_C_sf"/>
</dbReference>
<dbReference type="SMART" id="SM00984">
    <property type="entry name" value="UDPG_MGDP_dh_C"/>
    <property type="match status" value="1"/>
</dbReference>
<feature type="domain" description="UDP-glucose/GDP-mannose dehydrogenase C-terminal" evidence="4">
    <location>
        <begin position="328"/>
        <end position="424"/>
    </location>
</feature>
<dbReference type="InterPro" id="IPR017476">
    <property type="entry name" value="UDP-Glc/GDP-Man"/>
</dbReference>
<dbReference type="SUPFAM" id="SSF51735">
    <property type="entry name" value="NAD(P)-binding Rossmann-fold domains"/>
    <property type="match status" value="1"/>
</dbReference>
<evidence type="ECO:0000256" key="1">
    <source>
        <dbReference type="ARBA" id="ARBA00023002"/>
    </source>
</evidence>
<sequence>MGTSDRAAAHAGASVIGLVGLGYVGLPLAAAFVRAGHQVIGIDTDETKIRKLNAGISYIPDVNGSVVGQAVEAGMLRGATDFAALAVADAIVVCVPTPLTEERTPDLSHLSDACERIRPHLKPGQLIVVESSTFPGTTTGIVRPILEQGGLSAGRDFHLAYSPERIDPGNKQYALHQVPKLVSGVTAACRAKASELYGQVFDRIVPVPTPEIAETAKLLENSFRLVNIAFINELALVCDRLKVDIWEVIAAASTKPYGFMPFYPGPGIGGHCIPVDPLYLQWKAKEAGLESSFIELSGRINASMPAYVAAEVRRLLAPGTTLSGARILVYGVTYKRDVADLRESSALELIRLLVEEGADVRFCDPFVASLRLASGLTLTAVEPTAEAIAEADCVIVHTDHSVMPAERIAACAKLVYDTRHAIGGRGTAAQVVKLGGGSA</sequence>
<dbReference type="NCBIfam" id="TIGR03026">
    <property type="entry name" value="NDP-sugDHase"/>
    <property type="match status" value="1"/>
</dbReference>
<dbReference type="InterPro" id="IPR028359">
    <property type="entry name" value="UDP_ManNAc/GlcNAc_DH"/>
</dbReference>
<dbReference type="PANTHER" id="PTHR43491">
    <property type="entry name" value="UDP-N-ACETYL-D-MANNOSAMINE DEHYDROGENASE"/>
    <property type="match status" value="1"/>
</dbReference>
<dbReference type="Pfam" id="PF00984">
    <property type="entry name" value="UDPG_MGDP_dh"/>
    <property type="match status" value="1"/>
</dbReference>
<evidence type="ECO:0000259" key="4">
    <source>
        <dbReference type="SMART" id="SM00984"/>
    </source>
</evidence>
<dbReference type="Pfam" id="PF03720">
    <property type="entry name" value="UDPG_MGDP_dh_C"/>
    <property type="match status" value="1"/>
</dbReference>
<dbReference type="SUPFAM" id="SSF52413">
    <property type="entry name" value="UDP-glucose/GDP-mannose dehydrogenase C-terminal domain"/>
    <property type="match status" value="1"/>
</dbReference>